<evidence type="ECO:0000256" key="3">
    <source>
        <dbReference type="SAM" id="MobiDB-lite"/>
    </source>
</evidence>
<feature type="compositionally biased region" description="Basic and acidic residues" evidence="3">
    <location>
        <begin position="127"/>
        <end position="140"/>
    </location>
</feature>
<evidence type="ECO:0000313" key="4">
    <source>
        <dbReference type="EMBL" id="CDI75458.1"/>
    </source>
</evidence>
<dbReference type="GO" id="GO:0000027">
    <property type="term" value="P:ribosomal large subunit assembly"/>
    <property type="evidence" value="ECO:0007669"/>
    <property type="project" value="TreeGrafter"/>
</dbReference>
<gene>
    <name evidence="4" type="ORF">EPH_0005400</name>
</gene>
<reference evidence="4" key="2">
    <citation type="submission" date="2013-10" db="EMBL/GenBank/DDBJ databases">
        <authorList>
            <person name="Aslett M."/>
        </authorList>
    </citation>
    <scope>NUCLEOTIDE SEQUENCE [LARGE SCALE GENOMIC DNA]</scope>
    <source>
        <strain evidence="4">Houghton</strain>
    </source>
</reference>
<name>U6G808_9EIME</name>
<organism evidence="4 5">
    <name type="scientific">Eimeria praecox</name>
    <dbReference type="NCBI Taxonomy" id="51316"/>
    <lineage>
        <taxon>Eukaryota</taxon>
        <taxon>Sar</taxon>
        <taxon>Alveolata</taxon>
        <taxon>Apicomplexa</taxon>
        <taxon>Conoidasida</taxon>
        <taxon>Coccidia</taxon>
        <taxon>Eucoccidiorida</taxon>
        <taxon>Eimeriorina</taxon>
        <taxon>Eimeriidae</taxon>
        <taxon>Eimeria</taxon>
    </lineage>
</organism>
<dbReference type="GO" id="GO:0005634">
    <property type="term" value="C:nucleus"/>
    <property type="evidence" value="ECO:0007669"/>
    <property type="project" value="TreeGrafter"/>
</dbReference>
<dbReference type="Proteomes" id="UP000018201">
    <property type="component" value="Unassembled WGS sequence"/>
</dbReference>
<dbReference type="PANTHER" id="PTHR48103">
    <property type="entry name" value="MIDASIN-RELATED"/>
    <property type="match status" value="1"/>
</dbReference>
<dbReference type="GO" id="GO:0030687">
    <property type="term" value="C:preribosome, large subunit precursor"/>
    <property type="evidence" value="ECO:0007669"/>
    <property type="project" value="TreeGrafter"/>
</dbReference>
<sequence length="628" mass="68719">MPANPLEDTGAAERWLQQVQLLQQQGEMHREEDGTAGASLESNKGDDSPQGCQEASTLQRGQICQQDETNGTHDAFAEANEASAFQSANNAKLAETDILEETEGGGEPRAKEDLAEDNFISSAVTVEQEKTPEKKGEARELSTSLEGHNAECMEIDDGNFISSAVTVEQEKTPEKKGEARELSTSLEGHNAECMEIDDAGEDETLEREGASPRLLEHLETKQEQLLLEEHQEDAAEDRKRQDPGRLEEEGTKVKQMEADFQQRLCLDDVGKQGLSPEHAAALWNLLEGRTAAAAVALSETLRLVLQPTANGAWEGGYRSALWNLLEGRTAAAAVALSETLRLVLQPTANGAWEGGYRSGKKLSLRRVLAYVASSQRDDRLWLRRRRPQGFQYRVLVGIDCSSSMQQLNAAPSALEAVVLLAQAFNHLQLAIHELDQDTSSNSSNTTSMALILSDGRFNKEQARPWVNAAIARGCIPLLLILDPEPQHQKQQASDGQAFAPAEVAVTDMLQLAIHELDQDTSSNSSHTTSMALILSDGRFNKEQARPWVNAAIARGCIPLLLILDPEPQHQKQQAPDGQAFAPPHSSSIFDLKQVQQLPGGGMETKTGGGRREEARKKLERRADSRAEQ</sequence>
<feature type="compositionally biased region" description="Polar residues" evidence="3">
    <location>
        <begin position="50"/>
        <end position="69"/>
    </location>
</feature>
<accession>U6G808</accession>
<feature type="compositionally biased region" description="Polar residues" evidence="3">
    <location>
        <begin position="584"/>
        <end position="596"/>
    </location>
</feature>
<feature type="region of interest" description="Disordered" evidence="3">
    <location>
        <begin position="568"/>
        <end position="628"/>
    </location>
</feature>
<feature type="compositionally biased region" description="Basic and acidic residues" evidence="3">
    <location>
        <begin position="609"/>
        <end position="628"/>
    </location>
</feature>
<feature type="region of interest" description="Disordered" evidence="3">
    <location>
        <begin position="22"/>
        <end position="155"/>
    </location>
</feature>
<evidence type="ECO:0000256" key="1">
    <source>
        <dbReference type="ARBA" id="ARBA00022741"/>
    </source>
</evidence>
<dbReference type="GO" id="GO:0005524">
    <property type="term" value="F:ATP binding"/>
    <property type="evidence" value="ECO:0007669"/>
    <property type="project" value="UniProtKB-KW"/>
</dbReference>
<dbReference type="GO" id="GO:0000055">
    <property type="term" value="P:ribosomal large subunit export from nucleus"/>
    <property type="evidence" value="ECO:0007669"/>
    <property type="project" value="TreeGrafter"/>
</dbReference>
<dbReference type="PANTHER" id="PTHR48103:SF2">
    <property type="entry name" value="MIDASIN"/>
    <property type="match status" value="1"/>
</dbReference>
<dbReference type="OrthoDB" id="5186at2759"/>
<dbReference type="AlphaFoldDB" id="U6G808"/>
<keyword evidence="1" id="KW-0547">Nucleotide-binding</keyword>
<proteinExistence type="predicted"/>
<dbReference type="VEuPathDB" id="ToxoDB:EPH_0005400"/>
<evidence type="ECO:0000313" key="5">
    <source>
        <dbReference type="Proteomes" id="UP000018201"/>
    </source>
</evidence>
<evidence type="ECO:0000256" key="2">
    <source>
        <dbReference type="ARBA" id="ARBA00022840"/>
    </source>
</evidence>
<reference evidence="4" key="1">
    <citation type="submission" date="2013-10" db="EMBL/GenBank/DDBJ databases">
        <title>Genomic analysis of the causative agents of coccidiosis in chickens.</title>
        <authorList>
            <person name="Reid A.J."/>
            <person name="Blake D."/>
            <person name="Billington K."/>
            <person name="Browne H."/>
            <person name="Dunn M."/>
            <person name="Hung S."/>
            <person name="Kawahara F."/>
            <person name="Miranda-Saavedra D."/>
            <person name="Mourier T."/>
            <person name="Nagra H."/>
            <person name="Otto T.D."/>
            <person name="Rawlings N."/>
            <person name="Sanchez A."/>
            <person name="Sanders M."/>
            <person name="Subramaniam C."/>
            <person name="Tay Y."/>
            <person name="Dear P."/>
            <person name="Doerig C."/>
            <person name="Gruber A."/>
            <person name="Parkinson J."/>
            <person name="Shirley M."/>
            <person name="Wan K.L."/>
            <person name="Berriman M."/>
            <person name="Tomley F."/>
            <person name="Pain A."/>
        </authorList>
    </citation>
    <scope>NUCLEOTIDE SEQUENCE [LARGE SCALE GENOMIC DNA]</scope>
    <source>
        <strain evidence="4">Houghton</strain>
    </source>
</reference>
<keyword evidence="2" id="KW-0067">ATP-binding</keyword>
<protein>
    <submittedName>
        <fullName evidence="4">Midasin, related</fullName>
    </submittedName>
</protein>
<dbReference type="EMBL" id="HG690927">
    <property type="protein sequence ID" value="CDI75458.1"/>
    <property type="molecule type" value="Genomic_DNA"/>
</dbReference>
<keyword evidence="5" id="KW-1185">Reference proteome</keyword>
<feature type="region of interest" description="Disordered" evidence="3">
    <location>
        <begin position="231"/>
        <end position="251"/>
    </location>
</feature>